<feature type="compositionally biased region" description="Pro residues" evidence="16">
    <location>
        <begin position="382"/>
        <end position="392"/>
    </location>
</feature>
<dbReference type="FunFam" id="3.30.70.100:FF:000001">
    <property type="entry name" value="ATPase copper transporting beta"/>
    <property type="match status" value="4"/>
</dbReference>
<dbReference type="CDD" id="cd00371">
    <property type="entry name" value="HMA"/>
    <property type="match status" value="5"/>
</dbReference>
<evidence type="ECO:0000256" key="15">
    <source>
        <dbReference type="ARBA" id="ARBA00023136"/>
    </source>
</evidence>
<reference evidence="21 22" key="1">
    <citation type="journal article" date="2021" name="Cell">
        <title>Tracing the genetic footprints of vertebrate landing in non-teleost ray-finned fishes.</title>
        <authorList>
            <person name="Bi X."/>
            <person name="Wang K."/>
            <person name="Yang L."/>
            <person name="Pan H."/>
            <person name="Jiang H."/>
            <person name="Wei Q."/>
            <person name="Fang M."/>
            <person name="Yu H."/>
            <person name="Zhu C."/>
            <person name="Cai Y."/>
            <person name="He Y."/>
            <person name="Gan X."/>
            <person name="Zeng H."/>
            <person name="Yu D."/>
            <person name="Zhu Y."/>
            <person name="Jiang H."/>
            <person name="Qiu Q."/>
            <person name="Yang H."/>
            <person name="Zhang Y.E."/>
            <person name="Wang W."/>
            <person name="Zhu M."/>
            <person name="He S."/>
            <person name="Zhang G."/>
        </authorList>
    </citation>
    <scope>NUCLEOTIDE SEQUENCE [LARGE SCALE GENOMIC DNA]</scope>
    <source>
        <strain evidence="21">Bchr_013</strain>
    </source>
</reference>
<dbReference type="InterPro" id="IPR002347">
    <property type="entry name" value="SDR_fam"/>
</dbReference>
<organism evidence="21 22">
    <name type="scientific">Polypterus senegalus</name>
    <name type="common">Senegal bichir</name>
    <dbReference type="NCBI Taxonomy" id="55291"/>
    <lineage>
        <taxon>Eukaryota</taxon>
        <taxon>Metazoa</taxon>
        <taxon>Chordata</taxon>
        <taxon>Craniata</taxon>
        <taxon>Vertebrata</taxon>
        <taxon>Euteleostomi</taxon>
        <taxon>Actinopterygii</taxon>
        <taxon>Polypteriformes</taxon>
        <taxon>Polypteridae</taxon>
        <taxon>Polypterus</taxon>
    </lineage>
</organism>
<keyword evidence="5" id="KW-0479">Metal-binding</keyword>
<evidence type="ECO:0000256" key="10">
    <source>
        <dbReference type="ARBA" id="ARBA00022842"/>
    </source>
</evidence>
<evidence type="ECO:0000256" key="17">
    <source>
        <dbReference type="SAM" id="Phobius"/>
    </source>
</evidence>
<dbReference type="InterPro" id="IPR023214">
    <property type="entry name" value="HAD_sf"/>
</dbReference>
<evidence type="ECO:0000256" key="2">
    <source>
        <dbReference type="ARBA" id="ARBA00012517"/>
    </source>
</evidence>
<dbReference type="Pfam" id="PF25462">
    <property type="entry name" value="Beta-barrel_INTS6"/>
    <property type="match status" value="1"/>
</dbReference>
<dbReference type="Gene3D" id="3.40.50.410">
    <property type="entry name" value="von Willebrand factor, type A domain"/>
    <property type="match status" value="1"/>
</dbReference>
<dbReference type="GO" id="GO:0005524">
    <property type="term" value="F:ATP binding"/>
    <property type="evidence" value="ECO:0007669"/>
    <property type="project" value="UniProtKB-KW"/>
</dbReference>
<feature type="compositionally biased region" description="Basic and acidic residues" evidence="16">
    <location>
        <begin position="275"/>
        <end position="286"/>
    </location>
</feature>
<keyword evidence="14" id="KW-0406">Ion transport</keyword>
<dbReference type="InterPro" id="IPR036465">
    <property type="entry name" value="vWFA_dom_sf"/>
</dbReference>
<dbReference type="InterPro" id="IPR011009">
    <property type="entry name" value="Kinase-like_dom_sf"/>
</dbReference>
<evidence type="ECO:0000256" key="12">
    <source>
        <dbReference type="ARBA" id="ARBA00022989"/>
    </source>
</evidence>
<dbReference type="PANTHER" id="PTHR43520:SF29">
    <property type="entry name" value="COPPER-TRANSPORTING ATPASE 1"/>
    <property type="match status" value="1"/>
</dbReference>
<feature type="non-terminal residue" evidence="21">
    <location>
        <position position="2884"/>
    </location>
</feature>
<dbReference type="Gene3D" id="3.40.50.720">
    <property type="entry name" value="NAD(P)-binding Rossmann-like Domain"/>
    <property type="match status" value="1"/>
</dbReference>
<dbReference type="EC" id="7.2.2.8" evidence="2"/>
<dbReference type="InterPro" id="IPR001757">
    <property type="entry name" value="P_typ_ATPase"/>
</dbReference>
<dbReference type="Pfam" id="PF13519">
    <property type="entry name" value="VWA_2"/>
    <property type="match status" value="1"/>
</dbReference>
<evidence type="ECO:0000256" key="8">
    <source>
        <dbReference type="ARBA" id="ARBA00022796"/>
    </source>
</evidence>
<dbReference type="PRINTS" id="PR00943">
    <property type="entry name" value="CUATPASE"/>
</dbReference>
<dbReference type="Gene3D" id="3.40.1110.10">
    <property type="entry name" value="Calcium-transporting ATPase, cytoplasmic domain N"/>
    <property type="match status" value="1"/>
</dbReference>
<dbReference type="Gene3D" id="3.30.70.100">
    <property type="match status" value="5"/>
</dbReference>
<keyword evidence="6" id="KW-0677">Repeat</keyword>
<dbReference type="InterPro" id="IPR029307">
    <property type="entry name" value="INT_SG_DDX_CT_C"/>
</dbReference>
<feature type="region of interest" description="Disordered" evidence="16">
    <location>
        <begin position="599"/>
        <end position="696"/>
    </location>
</feature>
<dbReference type="GO" id="GO:0140581">
    <property type="term" value="F:P-type monovalent copper transporter activity"/>
    <property type="evidence" value="ECO:0007669"/>
    <property type="project" value="UniProtKB-EC"/>
</dbReference>
<dbReference type="PANTHER" id="PTHR43520">
    <property type="entry name" value="ATP7, ISOFORM B"/>
    <property type="match status" value="1"/>
</dbReference>
<dbReference type="NCBIfam" id="TIGR00003">
    <property type="entry name" value="copper ion binding protein"/>
    <property type="match status" value="3"/>
</dbReference>
<dbReference type="InterPro" id="IPR006121">
    <property type="entry name" value="HMA_dom"/>
</dbReference>
<proteinExistence type="predicted"/>
<dbReference type="EMBL" id="JAATIS010008602">
    <property type="protein sequence ID" value="KAG2456316.1"/>
    <property type="molecule type" value="Genomic_DNA"/>
</dbReference>
<dbReference type="PROSITE" id="PS01047">
    <property type="entry name" value="HMA_1"/>
    <property type="match status" value="4"/>
</dbReference>
<dbReference type="InterPro" id="IPR059000">
    <property type="entry name" value="ATPase_P-type_domA"/>
</dbReference>
<feature type="domain" description="HMA" evidence="20">
    <location>
        <begin position="927"/>
        <end position="993"/>
    </location>
</feature>
<dbReference type="CDD" id="cd02094">
    <property type="entry name" value="P-type_ATPase_Cu-like"/>
    <property type="match status" value="1"/>
</dbReference>
<feature type="domain" description="HMA" evidence="20">
    <location>
        <begin position="825"/>
        <end position="891"/>
    </location>
</feature>
<dbReference type="SUPFAM" id="SSF81665">
    <property type="entry name" value="Calcium ATPase, transmembrane domain M"/>
    <property type="match status" value="1"/>
</dbReference>
<dbReference type="Pfam" id="PF00122">
    <property type="entry name" value="E1-E2_ATPase"/>
    <property type="match status" value="1"/>
</dbReference>
<dbReference type="PROSITE" id="PS50234">
    <property type="entry name" value="VWFA"/>
    <property type="match status" value="1"/>
</dbReference>
<dbReference type="SUPFAM" id="SSF56112">
    <property type="entry name" value="Protein kinase-like (PK-like)"/>
    <property type="match status" value="1"/>
</dbReference>
<dbReference type="PROSITE" id="PS00108">
    <property type="entry name" value="PROTEIN_KINASE_ST"/>
    <property type="match status" value="1"/>
</dbReference>
<dbReference type="InterPro" id="IPR000719">
    <property type="entry name" value="Prot_kinase_dom"/>
</dbReference>
<feature type="transmembrane region" description="Helical" evidence="17">
    <location>
        <begin position="1211"/>
        <end position="1228"/>
    </location>
</feature>
<evidence type="ECO:0000256" key="3">
    <source>
        <dbReference type="ARBA" id="ARBA00022448"/>
    </source>
</evidence>
<dbReference type="InterPro" id="IPR006122">
    <property type="entry name" value="HMA_Cu_ion-bd"/>
</dbReference>
<feature type="compositionally biased region" description="Polar residues" evidence="16">
    <location>
        <begin position="656"/>
        <end position="665"/>
    </location>
</feature>
<feature type="non-terminal residue" evidence="21">
    <location>
        <position position="1"/>
    </location>
</feature>
<dbReference type="GO" id="GO:0016020">
    <property type="term" value="C:membrane"/>
    <property type="evidence" value="ECO:0007669"/>
    <property type="project" value="InterPro"/>
</dbReference>
<feature type="transmembrane region" description="Helical" evidence="17">
    <location>
        <begin position="1240"/>
        <end position="1262"/>
    </location>
</feature>
<evidence type="ECO:0000256" key="16">
    <source>
        <dbReference type="SAM" id="MobiDB-lite"/>
    </source>
</evidence>
<dbReference type="FunFam" id="3.40.50.1000:FF:000092">
    <property type="entry name" value="copper-transporting ATPase 1 isoform X2"/>
    <property type="match status" value="1"/>
</dbReference>
<dbReference type="Gene3D" id="2.70.150.10">
    <property type="entry name" value="Calcium-transporting ATPase, cytoplasmic transduction domain A"/>
    <property type="match status" value="1"/>
</dbReference>
<gene>
    <name evidence="21" type="primary">Ints6</name>
    <name evidence="21" type="ORF">GTO96_0013531</name>
</gene>
<dbReference type="PROSITE" id="PS50846">
    <property type="entry name" value="HMA_2"/>
    <property type="match status" value="5"/>
</dbReference>
<dbReference type="Gene3D" id="3.40.50.1000">
    <property type="entry name" value="HAD superfamily/HAD-like"/>
    <property type="match status" value="1"/>
</dbReference>
<evidence type="ECO:0000256" key="6">
    <source>
        <dbReference type="ARBA" id="ARBA00022737"/>
    </source>
</evidence>
<dbReference type="InterPro" id="IPR036412">
    <property type="entry name" value="HAD-like_sf"/>
</dbReference>
<keyword evidence="22" id="KW-1185">Reference proteome</keyword>
<feature type="transmembrane region" description="Helical" evidence="17">
    <location>
        <begin position="1268"/>
        <end position="1289"/>
    </location>
</feature>
<evidence type="ECO:0000256" key="1">
    <source>
        <dbReference type="ARBA" id="ARBA00004166"/>
    </source>
</evidence>
<dbReference type="PRINTS" id="PR00942">
    <property type="entry name" value="CUATPASEI"/>
</dbReference>
<feature type="region of interest" description="Disordered" evidence="16">
    <location>
        <begin position="369"/>
        <end position="402"/>
    </location>
</feature>
<dbReference type="GO" id="GO:0005802">
    <property type="term" value="C:trans-Golgi network"/>
    <property type="evidence" value="ECO:0007669"/>
    <property type="project" value="UniProtKB-ARBA"/>
</dbReference>
<keyword evidence="7" id="KW-0547">Nucleotide-binding</keyword>
<dbReference type="InterPro" id="IPR023299">
    <property type="entry name" value="ATPase_P-typ_cyto_dom_N"/>
</dbReference>
<dbReference type="Pfam" id="PF00106">
    <property type="entry name" value="adh_short"/>
    <property type="match status" value="1"/>
</dbReference>
<dbReference type="Proteomes" id="UP000886611">
    <property type="component" value="Unassembled WGS sequence"/>
</dbReference>
<dbReference type="NCBIfam" id="TIGR01494">
    <property type="entry name" value="ATPase_P-type"/>
    <property type="match status" value="2"/>
</dbReference>
<comment type="subcellular location">
    <subcellularLocation>
        <location evidence="1">Golgi apparatus</location>
        <location evidence="1">trans-Golgi network membrane</location>
        <topology evidence="1">Multi-pass membrane protein</topology>
    </subcellularLocation>
</comment>
<feature type="domain" description="HMA" evidence="20">
    <location>
        <begin position="1157"/>
        <end position="1223"/>
    </location>
</feature>
<feature type="region of interest" description="Disordered" evidence="16">
    <location>
        <begin position="241"/>
        <end position="292"/>
    </location>
</feature>
<comment type="caution">
    <text evidence="21">The sequence shown here is derived from an EMBL/GenBank/DDBJ whole genome shotgun (WGS) entry which is preliminary data.</text>
</comment>
<keyword evidence="12 17" id="KW-1133">Transmembrane helix</keyword>
<keyword evidence="9" id="KW-0067">ATP-binding</keyword>
<feature type="compositionally biased region" description="Acidic residues" evidence="16">
    <location>
        <begin position="602"/>
        <end position="630"/>
    </location>
</feature>
<evidence type="ECO:0000259" key="19">
    <source>
        <dbReference type="PROSITE" id="PS50234"/>
    </source>
</evidence>
<keyword evidence="4 17" id="KW-0812">Transmembrane</keyword>
<dbReference type="InterPro" id="IPR036163">
    <property type="entry name" value="HMA_dom_sf"/>
</dbReference>
<keyword evidence="3" id="KW-0813">Transport</keyword>
<dbReference type="PROSITE" id="PS50011">
    <property type="entry name" value="PROTEIN_KINASE_DOM"/>
    <property type="match status" value="1"/>
</dbReference>
<accession>A0A8X8BJC8</accession>
<dbReference type="GO" id="GO:0004672">
    <property type="term" value="F:protein kinase activity"/>
    <property type="evidence" value="ECO:0007669"/>
    <property type="project" value="InterPro"/>
</dbReference>
<feature type="domain" description="HMA" evidence="20">
    <location>
        <begin position="740"/>
        <end position="806"/>
    </location>
</feature>
<dbReference type="InterPro" id="IPR023298">
    <property type="entry name" value="ATPase_P-typ_TM_dom_sf"/>
</dbReference>
<dbReference type="GO" id="GO:0043682">
    <property type="term" value="F:P-type divalent copper transporter activity"/>
    <property type="evidence" value="ECO:0007669"/>
    <property type="project" value="TreeGrafter"/>
</dbReference>
<sequence>MDKYEVVRMIGEGAFGKAFLVKLKMPAKEKEASRKEVTLLSRMKHPNIVKFINSFEERMNLYIVMEYCDGGDLMKKINMQRGILFPEEQILDWFVQICLGLKHIHDRKVLHRDIKSQNIFLANNGSKVKLGDFGIARMLNKDVWSLGCVLYELCTLKHPFEGNNLRQLIVKICRGYFVPVSPKYSYDLRYLITHLFKVSPRDRPSVNSLLKKPFLEKRIVKHLSSEEMEEEFSHTVLHKKKFTTAQSPTPHPVKVSDVKSHKPRSQARPPVTPLKKADPRRNEWKPPAKIYQQDYKQKPYEHYHAELDMLQKKVLEQQTPQHHMNPPGAYHFNVANQYHRPAVNYDEFLQRRHEANQNKIKIEKQLGLRPSTGDANHRRVPAQPPKALPPANVPRKQGGKQVNEQDYLKQLEAIRQQYHREMKDMKAKAVLEDMDKHLHKIMYENLKERKALEKKYNAKENDILNQTLTFLDGEFLKKVDWNIGKDNATPEKELSQPEHDMAEVEQRRQWNQGPPQTLLRAIAEADVSSVCPTMHGDILEDEDAMYPVSPLNRKHWGAQPPTTLLNILAEAEMTSVISTMNENEAGVIYTIGDEQIDKDSASDIDVDEERLEPRSDDDDTNFEESEDELRDEVVESMKNVVISSEGQEEPTEMLEEQSQNPSEQVLCSGEKELESSEVNEGNEQLESMEGSEKSQEEKAWQESFGNDCHHTVCYQRHTFENLGYESDRPISRYSTPSNTTKITIDITGMTCQSCVKVIEERLPKIEGIVAVKVFLETRKAVVEYVASVISLQHICKEIETMGFGASMAVSRCGSSTKRSLLPGESVVKIQVEGMTCQSCVNSIEGMIGKLKGVLRINVSLSSQEAIIVYMSNTIQPEELRRQIEDMGFVALLRNNLDSSNLEYTDIESLQRNTDFAQNSLNSVNCEKTATVKIEDLHLLSSFHNIEKNLSTLPGIKDIRLSLEASSAEIHYNPGLLTLNTLKRYIESLLPGNFNVCLGNENDKTGLVNISSPELMPGCPTLRIKKDQTKHQSAIIFIRGMTCNSCVQSIEEKISKMKGVHSIIISLAEEKATVQFDPTLSKAEDVMFAIEDMGFEVHTFDDPVMETQLSRTTSGQNKLHQKKIDAKCSTSQNFDSFIGFLPKKSTLRNLTSEGEKLEKCFIKITGMTCASCVHNIESRLMRTSGILYTSVALATNTAHVKYDSEILGARDIIRIIEFLGGWYFYIQAYKSLKHKSANMDVLIVLATTISYIYSVVILIVAMVEKAVHSPITFFDTPPMLFLFIALGRWLEHIAKSKTSEALAKLMSLQATDATIVIFGQDHLILSEQQVAVELVQRGDIVKVVPGGKFPVDGKVIDGNSMVDESLITGEPMPVTKKSGSSVIAGSINVHGSLLVEATHVGSDTTLSQIVKLVEEAQMSKAPIQQFADKLSGYFVPFIIVISVITLVVWLVIGFLDFDIVLKYFPDSKNLSKAEVIVRFAFQTSITVLSIACPCSLGLATPTAVMVGTGVGAQNGILIKGGEPLEMAHKELETDMLGYCTDFQYVPGCGISCKVTNIESLLQQNKQTLNSQDSRLLQISESTSDKTVPTTNPGLTDHKIPQTFSVLIGNREWMRRNGLDVSSDIDEAMSGHERKGQTAILVAVDGVLSGMIAIADTVKPESALAVYTLNSMGIDVVLITGDNRKTAKAIATQVGIKKVFAEVLPSHKVAKVEELQEEGKKVAMVGDGVNDSPALARADVGIAIGTGTDVAIEAADVVLIRWDMGIYVTNESLPSRAHCPKLLPQFCATPEFSPMNSPSSPSPHCDPHCYYKKPDQEKYEARAQGRMKSLNPSEISVHVGMDDRRHDLLTLNYTKQASLASNYKDSVENKYDKCSLLGRDSDGEQINIHVHILDMSNPRKVLEFAEKFKKKYKLHVLVNNAGCMINQRELTDDGLEKNFATNTLGTYILTTTLIPVLKSAEDARVVTVSSGGMLVQKLNVDDLQFEKGQFDGTMAYAQNKRQQVILTEHWAKMHPEIHFSVMHPGWADTPAVRSSMPDFYERMKTKLRTEAQGADTIIWLAISPATIKEKSGRFFQVRFTTTTMPILLFLIDTSASMNQRTYLGTTYLDIAKGAVETFMKLRSRDPASRGDRYMLVTFEDPPYGIKAGWKENHATFMNELKNLQAVGLTTIGQSLRTAFDLLNLNRLVSGIDNYGQGRNPFFLEPAIIVTITDGNKLTSTSGVQDELHLPLNTPLPGSELTKEPFRWDQRLFALVLRIPGKMTVEQEQVFGVPLDDSPITPMCDVTGDGSLDVTKVNLQPWHSCHRLIYVRPNPKTGVPIGHWPIPESFWPDQNSPTLPPRSAHPLVRFSCVDSEPMVIDKLPFDKYELEPSPLTQYILERKSPHICWQVFVGNSAKYSDLGLPFGYLKASTALNCVNLFVMPYNFPVLLPLLGPCLIGRPENQGYHLLFHGLGVKKSKDRESSGLLSLQIPEQAKIESDRVIASVGKKLVQETGIRVKNKFSVLSLAQHRNFRQLLQGIDAEAQHHLLEINMKEFSGFQIANLNKDVKPQSFRNAYDIQRRNLLDQLTRMRSNLLKAARGLLKGQDEDQIHSITIAQMGNYQEFLKSCPSPLREVDPDQPKRLHTFGNPFKLDKKGMMIDEADEFVTGPQNKNKRPGDSNLQGMLKRRRSMSPLFRGAHLVSAQGVTNHTGGKLSLASPAKLTQTNNENSVCNAKVLETSPVVYLNSVLENNIENEQKQDLEDTRASVNSENSSFESLSEVENHIEDVCIDLYPDMFIENLEDEQKLAQSPSKIKRMKELRCQENNAELKVLIIREIRKPGRRYEKIFFFLEQLQGTLQTRIMFLQNIMKEAARFKKKVLIEQLEGFLEEVHQRYSQINHVGNTK</sequence>
<dbReference type="SUPFAM" id="SSF51735">
    <property type="entry name" value="NAD(P)-binding Rossmann-fold domains"/>
    <property type="match status" value="1"/>
</dbReference>
<dbReference type="GO" id="GO:0055070">
    <property type="term" value="P:copper ion homeostasis"/>
    <property type="evidence" value="ECO:0007669"/>
    <property type="project" value="TreeGrafter"/>
</dbReference>
<dbReference type="Pfam" id="PF00403">
    <property type="entry name" value="HMA"/>
    <property type="match status" value="4"/>
</dbReference>
<keyword evidence="10" id="KW-0460">Magnesium</keyword>
<evidence type="ECO:0000256" key="4">
    <source>
        <dbReference type="ARBA" id="ARBA00022692"/>
    </source>
</evidence>
<dbReference type="FunFam" id="3.40.50.410:FF:000010">
    <property type="entry name" value="Integrator complex subunit 6 like"/>
    <property type="match status" value="1"/>
</dbReference>
<feature type="domain" description="Protein kinase" evidence="18">
    <location>
        <begin position="4"/>
        <end position="215"/>
    </location>
</feature>
<dbReference type="InterPro" id="IPR008250">
    <property type="entry name" value="ATPase_P-typ_transduc_dom_A_sf"/>
</dbReference>
<dbReference type="SUPFAM" id="SSF81653">
    <property type="entry name" value="Calcium ATPase, transduction domain A"/>
    <property type="match status" value="1"/>
</dbReference>
<feature type="domain" description="HMA" evidence="20">
    <location>
        <begin position="1031"/>
        <end position="1097"/>
    </location>
</feature>
<evidence type="ECO:0000313" key="22">
    <source>
        <dbReference type="Proteomes" id="UP000886611"/>
    </source>
</evidence>
<dbReference type="FunFam" id="3.40.50.1000:FF:000144">
    <property type="entry name" value="copper-transporting ATPase 1 isoform X2"/>
    <property type="match status" value="1"/>
</dbReference>
<feature type="domain" description="VWFA" evidence="19">
    <location>
        <begin position="2084"/>
        <end position="2213"/>
    </location>
</feature>
<dbReference type="SUPFAM" id="SSF56784">
    <property type="entry name" value="HAD-like"/>
    <property type="match status" value="1"/>
</dbReference>
<feature type="transmembrane region" description="Helical" evidence="17">
    <location>
        <begin position="1432"/>
        <end position="1454"/>
    </location>
</feature>
<keyword evidence="13" id="KW-0186">Copper</keyword>
<feature type="compositionally biased region" description="Acidic residues" evidence="16">
    <location>
        <begin position="646"/>
        <end position="655"/>
    </location>
</feature>
<keyword evidence="8" id="KW-0187">Copper transport</keyword>
<evidence type="ECO:0000256" key="14">
    <source>
        <dbReference type="ARBA" id="ARBA00023065"/>
    </source>
</evidence>
<keyword evidence="11" id="KW-1278">Translocase</keyword>
<dbReference type="PRINTS" id="PR00119">
    <property type="entry name" value="CATATPASE"/>
</dbReference>
<dbReference type="CDD" id="cd00198">
    <property type="entry name" value="vWFA"/>
    <property type="match status" value="1"/>
</dbReference>
<dbReference type="Pfam" id="PF00069">
    <property type="entry name" value="Pkinase"/>
    <property type="match status" value="1"/>
</dbReference>
<evidence type="ECO:0000256" key="13">
    <source>
        <dbReference type="ARBA" id="ARBA00023008"/>
    </source>
</evidence>
<protein>
    <recommendedName>
        <fullName evidence="2">P-type Cu(+) transporter</fullName>
        <ecNumber evidence="2">7.2.2.8</ecNumber>
    </recommendedName>
</protein>
<dbReference type="InterPro" id="IPR017969">
    <property type="entry name" value="Heavy-metal-associated_CS"/>
</dbReference>
<evidence type="ECO:0000259" key="20">
    <source>
        <dbReference type="PROSITE" id="PS50846"/>
    </source>
</evidence>
<dbReference type="SUPFAM" id="SSF53300">
    <property type="entry name" value="vWA-like"/>
    <property type="match status" value="1"/>
</dbReference>
<dbReference type="GO" id="GO:0005507">
    <property type="term" value="F:copper ion binding"/>
    <property type="evidence" value="ECO:0007669"/>
    <property type="project" value="InterPro"/>
</dbReference>
<evidence type="ECO:0000256" key="5">
    <source>
        <dbReference type="ARBA" id="ARBA00022723"/>
    </source>
</evidence>
<evidence type="ECO:0000259" key="18">
    <source>
        <dbReference type="PROSITE" id="PS50011"/>
    </source>
</evidence>
<dbReference type="GO" id="GO:0016887">
    <property type="term" value="F:ATP hydrolysis activity"/>
    <property type="evidence" value="ECO:0007669"/>
    <property type="project" value="InterPro"/>
</dbReference>
<dbReference type="FunFam" id="2.70.150.10:FF:000002">
    <property type="entry name" value="Copper-transporting ATPase 1, putative"/>
    <property type="match status" value="1"/>
</dbReference>
<keyword evidence="15 17" id="KW-0472">Membrane</keyword>
<dbReference type="InterPro" id="IPR036291">
    <property type="entry name" value="NAD(P)-bd_dom_sf"/>
</dbReference>
<dbReference type="Gene3D" id="1.10.510.10">
    <property type="entry name" value="Transferase(Phosphotransferase) domain 1"/>
    <property type="match status" value="2"/>
</dbReference>
<dbReference type="SUPFAM" id="SSF55008">
    <property type="entry name" value="HMA, heavy metal-associated domain"/>
    <property type="match status" value="5"/>
</dbReference>
<evidence type="ECO:0000256" key="7">
    <source>
        <dbReference type="ARBA" id="ARBA00022741"/>
    </source>
</evidence>
<dbReference type="SMART" id="SM00220">
    <property type="entry name" value="S_TKc"/>
    <property type="match status" value="1"/>
</dbReference>
<dbReference type="InterPro" id="IPR008271">
    <property type="entry name" value="Ser/Thr_kinase_AS"/>
</dbReference>
<evidence type="ECO:0000313" key="21">
    <source>
        <dbReference type="EMBL" id="KAG2456316.1"/>
    </source>
</evidence>
<dbReference type="InterPro" id="IPR002035">
    <property type="entry name" value="VWF_A"/>
</dbReference>
<evidence type="ECO:0000256" key="9">
    <source>
        <dbReference type="ARBA" id="ARBA00022840"/>
    </source>
</evidence>
<dbReference type="Pfam" id="PF15300">
    <property type="entry name" value="INT_SG_DDX_CT_C"/>
    <property type="match status" value="1"/>
</dbReference>
<evidence type="ECO:0000256" key="11">
    <source>
        <dbReference type="ARBA" id="ARBA00022967"/>
    </source>
</evidence>
<name>A0A8X8BJC8_POLSE</name>
<dbReference type="Pfam" id="PF00702">
    <property type="entry name" value="Hydrolase"/>
    <property type="match status" value="1"/>
</dbReference>
<dbReference type="InterPro" id="IPR057413">
    <property type="entry name" value="Beta-barrel_INTS6"/>
</dbReference>
<feature type="compositionally biased region" description="Polar residues" evidence="16">
    <location>
        <begin position="676"/>
        <end position="685"/>
    </location>
</feature>